<accession>A0A2R8FAM8</accession>
<feature type="compositionally biased region" description="Polar residues" evidence="1">
    <location>
        <begin position="412"/>
        <end position="439"/>
    </location>
</feature>
<feature type="compositionally biased region" description="Polar residues" evidence="1">
    <location>
        <begin position="10"/>
        <end position="20"/>
    </location>
</feature>
<feature type="compositionally biased region" description="Polar residues" evidence="1">
    <location>
        <begin position="78"/>
        <end position="90"/>
    </location>
</feature>
<dbReference type="Proteomes" id="UP000244926">
    <property type="component" value="Chromosome I"/>
</dbReference>
<feature type="compositionally biased region" description="Polar residues" evidence="1">
    <location>
        <begin position="38"/>
        <end position="60"/>
    </location>
</feature>
<feature type="compositionally biased region" description="Basic and acidic residues" evidence="1">
    <location>
        <begin position="400"/>
        <end position="410"/>
    </location>
</feature>
<proteinExistence type="predicted"/>
<feature type="compositionally biased region" description="Polar residues" evidence="1">
    <location>
        <begin position="524"/>
        <end position="533"/>
    </location>
</feature>
<feature type="region of interest" description="Disordered" evidence="1">
    <location>
        <begin position="262"/>
        <end position="312"/>
    </location>
</feature>
<organism evidence="2 3">
    <name type="scientific">Chlamydia serpentis</name>
    <dbReference type="NCBI Taxonomy" id="1967782"/>
    <lineage>
        <taxon>Bacteria</taxon>
        <taxon>Pseudomonadati</taxon>
        <taxon>Chlamydiota</taxon>
        <taxon>Chlamydiia</taxon>
        <taxon>Chlamydiales</taxon>
        <taxon>Chlamydiaceae</taxon>
        <taxon>Chlamydia/Chlamydophila group</taxon>
        <taxon>Chlamydia</taxon>
    </lineage>
</organism>
<evidence type="ECO:0000313" key="3">
    <source>
        <dbReference type="Proteomes" id="UP000244926"/>
    </source>
</evidence>
<feature type="region of interest" description="Disordered" evidence="1">
    <location>
        <begin position="1"/>
        <end position="90"/>
    </location>
</feature>
<feature type="compositionally biased region" description="Basic residues" evidence="1">
    <location>
        <begin position="566"/>
        <end position="578"/>
    </location>
</feature>
<dbReference type="EMBL" id="LT993738">
    <property type="protein sequence ID" value="SPN73475.1"/>
    <property type="molecule type" value="Genomic_DNA"/>
</dbReference>
<sequence>MAVSSGGGIQPSSDPSNWSPALQGKQAPGLSAPEESIFSETTRASSVNEENLVRSGSTGMYATETEINKAKYRKTQDRTSNSPKSRLRSTFSKMRASLQGFMSGFGSRASRVSAKRASDNGEGMSLLPTNMDVATKKGNRISPEMQGFFLDASGFGGSSSDISSLTLNSLQSSQFSSGISSKSSSSSEASSVVSFGSLQRALMPMNEQKVNAWTAARLGGEMISFLLDPNVETSSLVRRAMATVNEGMVDLSDLAREEVSTAMPPFKASQGKVKSSSSDSSESIPEGTQALDSNTLEKAQKEAEKKKSRDDITEDQIMLARAMASLLVGGKSGEIYSIDSSWFSPSTKFPAPKFSGTISAQSSGDKPKNKSLGIKRKDSQTHFNPIKESKPQNASIENLSHTENRYRFPREQQASGTVSKPQQKESTAFKNPENSSQNFFPVSRQSVLPIASGLGGPLGSDAVSSSYHFLTERGISLLAPTPRSTHEYKDKVEAHKGPGAPPDPLIYQYRNVAVEPPIILRSPQPFSGTSRVSVQGKPEASSVHDDSGGSGGFGDQRKGSSEKVFRQNKKGKKLSKDI</sequence>
<feature type="region of interest" description="Disordered" evidence="1">
    <location>
        <begin position="354"/>
        <end position="439"/>
    </location>
</feature>
<gene>
    <name evidence="2" type="ORF">C10C_0302</name>
</gene>
<dbReference type="KEGG" id="csee:C10C_0302"/>
<protein>
    <submittedName>
        <fullName evidence="2">Uncharacterized protein</fullName>
    </submittedName>
</protein>
<feature type="compositionally biased region" description="Basic and acidic residues" evidence="1">
    <location>
        <begin position="298"/>
        <end position="311"/>
    </location>
</feature>
<feature type="compositionally biased region" description="Basic and acidic residues" evidence="1">
    <location>
        <begin position="375"/>
        <end position="390"/>
    </location>
</feature>
<keyword evidence="3" id="KW-1185">Reference proteome</keyword>
<feature type="compositionally biased region" description="Basic and acidic residues" evidence="1">
    <location>
        <begin position="555"/>
        <end position="565"/>
    </location>
</feature>
<feature type="compositionally biased region" description="Basic and acidic residues" evidence="1">
    <location>
        <begin position="66"/>
        <end position="77"/>
    </location>
</feature>
<dbReference type="OrthoDB" id="19211at2"/>
<name>A0A2R8FAM8_9CHLA</name>
<evidence type="ECO:0000313" key="2">
    <source>
        <dbReference type="EMBL" id="SPN73475.1"/>
    </source>
</evidence>
<feature type="region of interest" description="Disordered" evidence="1">
    <location>
        <begin position="520"/>
        <end position="578"/>
    </location>
</feature>
<dbReference type="AlphaFoldDB" id="A0A2R8FAM8"/>
<evidence type="ECO:0000256" key="1">
    <source>
        <dbReference type="SAM" id="MobiDB-lite"/>
    </source>
</evidence>
<reference evidence="3" key="1">
    <citation type="submission" date="2017-11" db="EMBL/GenBank/DDBJ databases">
        <authorList>
            <person name="Seth-Smith MB H."/>
        </authorList>
    </citation>
    <scope>NUCLEOTIDE SEQUENCE [LARGE SCALE GENOMIC DNA]</scope>
</reference>
<dbReference type="RefSeq" id="WP_108896440.1">
    <property type="nucleotide sequence ID" value="NZ_LT993738.1"/>
</dbReference>